<sequence>MGPFSKNFGPLRSKSGGGGGMASAAAASGLIQVTPEELKSVASRWKQNAQQCNAELNQVRSRMAQYLHTSRSRRLEPIVTQLDASIHELGTWHMKHTSQFLNFIDEKADAFRQADESPGRGTRVGGQLLVELNDLRIAEKELTQLLARLQADEQEARVLYSRLIDWKGQSADHTRQQIEEFFAGLSRRIQSIEQQKKSLLQYIEFMIQTDQER</sequence>
<organism>
    <name type="scientific">Physcomitrium patens</name>
    <name type="common">Spreading-leaved earth moss</name>
    <name type="synonym">Physcomitrella patens</name>
    <dbReference type="NCBI Taxonomy" id="3218"/>
    <lineage>
        <taxon>Eukaryota</taxon>
        <taxon>Viridiplantae</taxon>
        <taxon>Streptophyta</taxon>
        <taxon>Embryophyta</taxon>
        <taxon>Bryophyta</taxon>
        <taxon>Bryophytina</taxon>
        <taxon>Bryopsida</taxon>
        <taxon>Funariidae</taxon>
        <taxon>Funariales</taxon>
        <taxon>Funariaceae</taxon>
        <taxon>Physcomitrium</taxon>
    </lineage>
</organism>
<dbReference type="EMBL" id="DS546905">
    <property type="protein sequence ID" value="EDQ48098.1"/>
    <property type="molecule type" value="Genomic_DNA"/>
</dbReference>
<reference evidence="2" key="1">
    <citation type="journal article" date="2008" name="Science">
        <title>The Physcomitrella genome reveals evolutionary insights into the conquest of land by plants.</title>
        <authorList>
            <person name="Rensing S."/>
            <person name="Lang D."/>
            <person name="Zimmer A."/>
            <person name="Terry A."/>
            <person name="Salamov A."/>
            <person name="Shapiro H."/>
            <person name="Nishiyama T."/>
            <person name="Perroud P.-F."/>
            <person name="Lindquist E."/>
            <person name="Kamisugi Y."/>
            <person name="Tanahashi T."/>
            <person name="Sakakibara K."/>
            <person name="Fujita T."/>
            <person name="Oishi K."/>
            <person name="Shin-I T."/>
            <person name="Kuroki Y."/>
            <person name="Toyoda A."/>
            <person name="Suzuki Y."/>
            <person name="Hashimoto A."/>
            <person name="Yamaguchi K."/>
            <person name="Sugano A."/>
            <person name="Kohara Y."/>
            <person name="Fujiyama A."/>
            <person name="Anterola A."/>
            <person name="Aoki S."/>
            <person name="Ashton N."/>
            <person name="Barbazuk W.B."/>
            <person name="Barker E."/>
            <person name="Bennetzen J."/>
            <person name="Bezanilla M."/>
            <person name="Blankenship R."/>
            <person name="Cho S.H."/>
            <person name="Dutcher S."/>
            <person name="Estelle M."/>
            <person name="Fawcett J.A."/>
            <person name="Gundlach H."/>
            <person name="Hanada K."/>
            <person name="Heyl A."/>
            <person name="Hicks K.A."/>
            <person name="Hugh J."/>
            <person name="Lohr M."/>
            <person name="Mayer K."/>
            <person name="Melkozernov A."/>
            <person name="Murata T."/>
            <person name="Nelson D."/>
            <person name="Pils B."/>
            <person name="Prigge M."/>
            <person name="Reiss B."/>
            <person name="Renner T."/>
            <person name="Rombauts S."/>
            <person name="Rushton P."/>
            <person name="Sanderfoot A."/>
            <person name="Schween G."/>
            <person name="Shiu S.-H."/>
            <person name="Stueber K."/>
            <person name="Theodoulou F.L."/>
            <person name="Tu H."/>
            <person name="Van de Peer Y."/>
            <person name="Verrier P.J."/>
            <person name="Waters E."/>
            <person name="Wood A."/>
            <person name="Yang L."/>
            <person name="Cove D."/>
            <person name="Cuming A."/>
            <person name="Hasebe M."/>
            <person name="Lucas S."/>
            <person name="Mishler D.B."/>
            <person name="Reski R."/>
            <person name="Grigoriev I."/>
            <person name="Quatrano R.S."/>
            <person name="Boore J.L."/>
        </authorList>
    </citation>
    <scope>NUCLEOTIDE SEQUENCE [LARGE SCALE GENOMIC DNA]</scope>
</reference>
<protein>
    <submittedName>
        <fullName evidence="2">Predicted protein</fullName>
    </submittedName>
</protein>
<proteinExistence type="predicted"/>
<feature type="region of interest" description="Disordered" evidence="1">
    <location>
        <begin position="1"/>
        <end position="23"/>
    </location>
</feature>
<dbReference type="HOGENOM" id="CLU_2079118_0_0_1"/>
<accession>A9U8A5</accession>
<dbReference type="AlphaFoldDB" id="A9U8A5"/>
<dbReference type="SUPFAM" id="SSF140453">
    <property type="entry name" value="EsxAB dimer-like"/>
    <property type="match status" value="1"/>
</dbReference>
<gene>
    <name evidence="2" type="ORF">PHYPADRAFT_104301</name>
</gene>
<name>A9U8A5_PHYPA</name>
<dbReference type="InterPro" id="IPR036689">
    <property type="entry name" value="ESAT-6-like_sf"/>
</dbReference>
<evidence type="ECO:0000256" key="1">
    <source>
        <dbReference type="SAM" id="MobiDB-lite"/>
    </source>
</evidence>
<evidence type="ECO:0000313" key="2">
    <source>
        <dbReference type="EMBL" id="EDQ48098.1"/>
    </source>
</evidence>